<dbReference type="Proteomes" id="UP000486602">
    <property type="component" value="Unassembled WGS sequence"/>
</dbReference>
<dbReference type="RefSeq" id="WP_163282801.1">
    <property type="nucleotide sequence ID" value="NZ_JAAGVY010000001.1"/>
</dbReference>
<dbReference type="Gene3D" id="1.10.1740.10">
    <property type="match status" value="1"/>
</dbReference>
<protein>
    <submittedName>
        <fullName evidence="7">Sigma-70 family RNA polymerase sigma factor</fullName>
    </submittedName>
</protein>
<evidence type="ECO:0000256" key="2">
    <source>
        <dbReference type="ARBA" id="ARBA00023015"/>
    </source>
</evidence>
<gene>
    <name evidence="7" type="ORF">G3O08_01030</name>
</gene>
<dbReference type="EMBL" id="JAAGVY010000001">
    <property type="protein sequence ID" value="NEN22086.1"/>
    <property type="molecule type" value="Genomic_DNA"/>
</dbReference>
<dbReference type="SUPFAM" id="SSF88659">
    <property type="entry name" value="Sigma3 and sigma4 domains of RNA polymerase sigma factors"/>
    <property type="match status" value="1"/>
</dbReference>
<dbReference type="InterPro" id="IPR013324">
    <property type="entry name" value="RNA_pol_sigma_r3/r4-like"/>
</dbReference>
<keyword evidence="2" id="KW-0805">Transcription regulation</keyword>
<dbReference type="CDD" id="cd06171">
    <property type="entry name" value="Sigma70_r4"/>
    <property type="match status" value="1"/>
</dbReference>
<dbReference type="InterPro" id="IPR013325">
    <property type="entry name" value="RNA_pol_sigma_r2"/>
</dbReference>
<comment type="similarity">
    <text evidence="1">Belongs to the sigma-70 factor family. ECF subfamily.</text>
</comment>
<evidence type="ECO:0000256" key="3">
    <source>
        <dbReference type="ARBA" id="ARBA00023082"/>
    </source>
</evidence>
<reference evidence="7 8" key="1">
    <citation type="submission" date="2020-02" db="EMBL/GenBank/DDBJ databases">
        <title>Out from the shadows clarifying the taxonomy of the family Cryomorphaceae and related taxa by utilizing the GTDB taxonomic framework.</title>
        <authorList>
            <person name="Bowman J.P."/>
        </authorList>
    </citation>
    <scope>NUCLEOTIDE SEQUENCE [LARGE SCALE GENOMIC DNA]</scope>
    <source>
        <strain evidence="7 8">QSSC 1-22</strain>
    </source>
</reference>
<evidence type="ECO:0000256" key="4">
    <source>
        <dbReference type="ARBA" id="ARBA00023163"/>
    </source>
</evidence>
<dbReference type="InterPro" id="IPR014284">
    <property type="entry name" value="RNA_pol_sigma-70_dom"/>
</dbReference>
<name>A0A7K3WKB9_9FLAO</name>
<dbReference type="NCBIfam" id="TIGR02937">
    <property type="entry name" value="sigma70-ECF"/>
    <property type="match status" value="1"/>
</dbReference>
<dbReference type="InterPro" id="IPR007627">
    <property type="entry name" value="RNA_pol_sigma70_r2"/>
</dbReference>
<feature type="domain" description="RNA polymerase sigma factor 70 region 4 type 2" evidence="6">
    <location>
        <begin position="110"/>
        <end position="160"/>
    </location>
</feature>
<evidence type="ECO:0000259" key="6">
    <source>
        <dbReference type="Pfam" id="PF08281"/>
    </source>
</evidence>
<accession>A0A7K3WKB9</accession>
<dbReference type="InterPro" id="IPR036388">
    <property type="entry name" value="WH-like_DNA-bd_sf"/>
</dbReference>
<dbReference type="AlphaFoldDB" id="A0A7K3WKB9"/>
<dbReference type="InterPro" id="IPR013249">
    <property type="entry name" value="RNA_pol_sigma70_r4_t2"/>
</dbReference>
<dbReference type="SUPFAM" id="SSF88946">
    <property type="entry name" value="Sigma2 domain of RNA polymerase sigma factors"/>
    <property type="match status" value="1"/>
</dbReference>
<evidence type="ECO:0000313" key="8">
    <source>
        <dbReference type="Proteomes" id="UP000486602"/>
    </source>
</evidence>
<dbReference type="GO" id="GO:0003677">
    <property type="term" value="F:DNA binding"/>
    <property type="evidence" value="ECO:0007669"/>
    <property type="project" value="InterPro"/>
</dbReference>
<comment type="caution">
    <text evidence="7">The sequence shown here is derived from an EMBL/GenBank/DDBJ whole genome shotgun (WGS) entry which is preliminary data.</text>
</comment>
<keyword evidence="4" id="KW-0804">Transcription</keyword>
<evidence type="ECO:0000313" key="7">
    <source>
        <dbReference type="EMBL" id="NEN22086.1"/>
    </source>
</evidence>
<evidence type="ECO:0000256" key="1">
    <source>
        <dbReference type="ARBA" id="ARBA00010641"/>
    </source>
</evidence>
<dbReference type="Pfam" id="PF08281">
    <property type="entry name" value="Sigma70_r4_2"/>
    <property type="match status" value="1"/>
</dbReference>
<dbReference type="PANTHER" id="PTHR43133:SF25">
    <property type="entry name" value="RNA POLYMERASE SIGMA FACTOR RFAY-RELATED"/>
    <property type="match status" value="1"/>
</dbReference>
<dbReference type="Pfam" id="PF04542">
    <property type="entry name" value="Sigma70_r2"/>
    <property type="match status" value="1"/>
</dbReference>
<keyword evidence="3" id="KW-0731">Sigma factor</keyword>
<dbReference type="GO" id="GO:0016987">
    <property type="term" value="F:sigma factor activity"/>
    <property type="evidence" value="ECO:0007669"/>
    <property type="project" value="UniProtKB-KW"/>
</dbReference>
<sequence length="169" mass="19785">MSTYNFNEELIAFERPLKSFAYGFTNNEEEANDLLQETFLKALTYRSKFKAQTNLKGWLYTIMRNTFINNYRKAMRANTIIDRTDEQYFINSASTGKGFADPDSVFSHAQIVKVVDRLEEDYRVPFEMYNNGFKYKEIAAKLDLPIGTIKSRIFLARKKLMSSLSDYRV</sequence>
<keyword evidence="8" id="KW-1185">Reference proteome</keyword>
<proteinExistence type="inferred from homology"/>
<dbReference type="GO" id="GO:0006352">
    <property type="term" value="P:DNA-templated transcription initiation"/>
    <property type="evidence" value="ECO:0007669"/>
    <property type="project" value="InterPro"/>
</dbReference>
<dbReference type="PANTHER" id="PTHR43133">
    <property type="entry name" value="RNA POLYMERASE ECF-TYPE SIGMA FACTO"/>
    <property type="match status" value="1"/>
</dbReference>
<organism evidence="7 8">
    <name type="scientific">Cryomorpha ignava</name>
    <dbReference type="NCBI Taxonomy" id="101383"/>
    <lineage>
        <taxon>Bacteria</taxon>
        <taxon>Pseudomonadati</taxon>
        <taxon>Bacteroidota</taxon>
        <taxon>Flavobacteriia</taxon>
        <taxon>Flavobacteriales</taxon>
        <taxon>Cryomorphaceae</taxon>
        <taxon>Cryomorpha</taxon>
    </lineage>
</organism>
<feature type="domain" description="RNA polymerase sigma-70 region 2" evidence="5">
    <location>
        <begin position="13"/>
        <end position="76"/>
    </location>
</feature>
<dbReference type="InterPro" id="IPR039425">
    <property type="entry name" value="RNA_pol_sigma-70-like"/>
</dbReference>
<dbReference type="Gene3D" id="1.10.10.10">
    <property type="entry name" value="Winged helix-like DNA-binding domain superfamily/Winged helix DNA-binding domain"/>
    <property type="match status" value="1"/>
</dbReference>
<evidence type="ECO:0000259" key="5">
    <source>
        <dbReference type="Pfam" id="PF04542"/>
    </source>
</evidence>